<dbReference type="RefSeq" id="WP_120325411.1">
    <property type="nucleotide sequence ID" value="NZ_RAPF01000007.1"/>
</dbReference>
<name>A0A420EEA6_9SPHN</name>
<evidence type="ECO:0008006" key="4">
    <source>
        <dbReference type="Google" id="ProtNLM"/>
    </source>
</evidence>
<evidence type="ECO:0000313" key="3">
    <source>
        <dbReference type="Proteomes" id="UP000284395"/>
    </source>
</evidence>
<proteinExistence type="predicted"/>
<accession>A0A420EEA6</accession>
<keyword evidence="3" id="KW-1185">Reference proteome</keyword>
<feature type="signal peptide" evidence="1">
    <location>
        <begin position="1"/>
        <end position="22"/>
    </location>
</feature>
<sequence length="123" mass="13526">MMRMRIGLLTLLFAAAPVTVTAQSNVQVPQAFQGRWEEAAQFCQQPSDATLTIESDALRGWEATGNITQIETVGPREILITASYSGEGESWESTARYQLSGDGQTLITSTDTYSFKRMRCPEG</sequence>
<reference evidence="2 3" key="1">
    <citation type="submission" date="2018-09" db="EMBL/GenBank/DDBJ databases">
        <title>Altererythrobacter spongiae sp. nov., isolated from a marine sponge.</title>
        <authorList>
            <person name="Zhuang L."/>
            <person name="Luo L."/>
        </authorList>
    </citation>
    <scope>NUCLEOTIDE SEQUENCE [LARGE SCALE GENOMIC DNA]</scope>
    <source>
        <strain evidence="2 3">HN-Y73</strain>
    </source>
</reference>
<organism evidence="2 3">
    <name type="scientific">Altericroceibacterium spongiae</name>
    <dbReference type="NCBI Taxonomy" id="2320269"/>
    <lineage>
        <taxon>Bacteria</taxon>
        <taxon>Pseudomonadati</taxon>
        <taxon>Pseudomonadota</taxon>
        <taxon>Alphaproteobacteria</taxon>
        <taxon>Sphingomonadales</taxon>
        <taxon>Erythrobacteraceae</taxon>
        <taxon>Altericroceibacterium</taxon>
    </lineage>
</organism>
<dbReference type="Proteomes" id="UP000284395">
    <property type="component" value="Unassembled WGS sequence"/>
</dbReference>
<comment type="caution">
    <text evidence="2">The sequence shown here is derived from an EMBL/GenBank/DDBJ whole genome shotgun (WGS) entry which is preliminary data.</text>
</comment>
<dbReference type="AlphaFoldDB" id="A0A420EEA6"/>
<gene>
    <name evidence="2" type="ORF">D6851_13400</name>
</gene>
<evidence type="ECO:0000256" key="1">
    <source>
        <dbReference type="SAM" id="SignalP"/>
    </source>
</evidence>
<protein>
    <recommendedName>
        <fullName evidence="4">C-type lysozyme inhibitor domain-containing protein</fullName>
    </recommendedName>
</protein>
<keyword evidence="1" id="KW-0732">Signal</keyword>
<dbReference type="OrthoDB" id="6057763at2"/>
<feature type="chain" id="PRO_5019414778" description="C-type lysozyme inhibitor domain-containing protein" evidence="1">
    <location>
        <begin position="23"/>
        <end position="123"/>
    </location>
</feature>
<evidence type="ECO:0000313" key="2">
    <source>
        <dbReference type="EMBL" id="RKF19015.1"/>
    </source>
</evidence>
<dbReference type="EMBL" id="RAPF01000007">
    <property type="protein sequence ID" value="RKF19015.1"/>
    <property type="molecule type" value="Genomic_DNA"/>
</dbReference>